<reference evidence="2" key="1">
    <citation type="submission" date="2015-07" db="EMBL/GenBank/DDBJ databases">
        <authorList>
            <person name="Rodrigo-Torres Lidia"/>
            <person name="Arahal R.David."/>
        </authorList>
    </citation>
    <scope>NUCLEOTIDE SEQUENCE [LARGE SCALE GENOMIC DNA]</scope>
    <source>
        <strain evidence="2">CECT 4801</strain>
    </source>
</reference>
<keyword evidence="2" id="KW-1185">Reference proteome</keyword>
<proteinExistence type="predicted"/>
<dbReference type="Proteomes" id="UP000048926">
    <property type="component" value="Unassembled WGS sequence"/>
</dbReference>
<dbReference type="RefSeq" id="WP_055661491.1">
    <property type="nucleotide sequence ID" value="NZ_CXST01000007.1"/>
</dbReference>
<sequence length="193" mass="21740">MSERKPGDPLRDWIAARTAEIDAALEVVETHSARFDTRMQRQTDNYYTELKAARDRIREALSAAITQGRATSLPQLTTELTPLWNSYEHTLELWAETCNAQDETIGAQMNAQAKVWNGVFEAYKSSLMATQEAVNAALIDRIGAAQRQKRQDRPYGSSGHMPWGMAWKTMEETREAAEAVAADIQTTLEKYKS</sequence>
<dbReference type="EMBL" id="CXST01000007">
    <property type="protein sequence ID" value="CTQ47460.1"/>
    <property type="molecule type" value="Genomic_DNA"/>
</dbReference>
<organism evidence="1 2">
    <name type="scientific">Roseibium aggregatum</name>
    <dbReference type="NCBI Taxonomy" id="187304"/>
    <lineage>
        <taxon>Bacteria</taxon>
        <taxon>Pseudomonadati</taxon>
        <taxon>Pseudomonadota</taxon>
        <taxon>Alphaproteobacteria</taxon>
        <taxon>Hyphomicrobiales</taxon>
        <taxon>Stappiaceae</taxon>
        <taxon>Roseibium</taxon>
    </lineage>
</organism>
<accession>A0A0M6YF61</accession>
<evidence type="ECO:0000313" key="1">
    <source>
        <dbReference type="EMBL" id="CTQ47460.1"/>
    </source>
</evidence>
<protein>
    <submittedName>
        <fullName evidence="1">Uncharacterized protein</fullName>
    </submittedName>
</protein>
<dbReference type="AlphaFoldDB" id="A0A0M6YF61"/>
<gene>
    <name evidence="1" type="ORF">LAL4801_05922</name>
</gene>
<name>A0A0M6YF61_9HYPH</name>
<evidence type="ECO:0000313" key="2">
    <source>
        <dbReference type="Proteomes" id="UP000048926"/>
    </source>
</evidence>